<keyword evidence="2" id="KW-1185">Reference proteome</keyword>
<gene>
    <name evidence="1" type="ORF">GMARGA_LOCUS1378</name>
</gene>
<dbReference type="Proteomes" id="UP000789901">
    <property type="component" value="Unassembled WGS sequence"/>
</dbReference>
<reference evidence="1 2" key="1">
    <citation type="submission" date="2021-06" db="EMBL/GenBank/DDBJ databases">
        <authorList>
            <person name="Kallberg Y."/>
            <person name="Tangrot J."/>
            <person name="Rosling A."/>
        </authorList>
    </citation>
    <scope>NUCLEOTIDE SEQUENCE [LARGE SCALE GENOMIC DNA]</scope>
    <source>
        <strain evidence="1 2">120-4 pot B 10/14</strain>
    </source>
</reference>
<dbReference type="EMBL" id="CAJVQB010000355">
    <property type="protein sequence ID" value="CAG8483905.1"/>
    <property type="molecule type" value="Genomic_DNA"/>
</dbReference>
<sequence>MFTTGDIVFILGKYVVENSEPCFTIAYSSVIGNENPNHKFNTTTLPICVPHCMYLAIVSREAKEVSEFVHFGAETIKYNSITSKPNVKMDLTIIYLFQSSRFKYLGPLGSNIKLHSTYFVSGLFRFSKSGKMMIEATDIDYLRTSTIGITTPESSSLTANTLSIIDIIDDDVNSIMQPKQQLESSLPSAKDINVNTSVTHDIEQLPNSDVHDQEVVELDDDMNLQDEADDFEEIQSNKKKIY</sequence>
<name>A0ABM8VZ65_GIGMA</name>
<comment type="caution">
    <text evidence="1">The sequence shown here is derived from an EMBL/GenBank/DDBJ whole genome shotgun (WGS) entry which is preliminary data.</text>
</comment>
<accession>A0ABM8VZ65</accession>
<protein>
    <submittedName>
        <fullName evidence="1">28576_t:CDS:1</fullName>
    </submittedName>
</protein>
<evidence type="ECO:0000313" key="1">
    <source>
        <dbReference type="EMBL" id="CAG8483905.1"/>
    </source>
</evidence>
<proteinExistence type="predicted"/>
<evidence type="ECO:0000313" key="2">
    <source>
        <dbReference type="Proteomes" id="UP000789901"/>
    </source>
</evidence>
<organism evidence="1 2">
    <name type="scientific">Gigaspora margarita</name>
    <dbReference type="NCBI Taxonomy" id="4874"/>
    <lineage>
        <taxon>Eukaryota</taxon>
        <taxon>Fungi</taxon>
        <taxon>Fungi incertae sedis</taxon>
        <taxon>Mucoromycota</taxon>
        <taxon>Glomeromycotina</taxon>
        <taxon>Glomeromycetes</taxon>
        <taxon>Diversisporales</taxon>
        <taxon>Gigasporaceae</taxon>
        <taxon>Gigaspora</taxon>
    </lineage>
</organism>